<gene>
    <name evidence="2" type="ORF">EDEG_03978</name>
</gene>
<protein>
    <recommendedName>
        <fullName evidence="4">Importin N-terminal domain-containing protein</fullName>
    </recommendedName>
</protein>
<dbReference type="Proteomes" id="UP000003163">
    <property type="component" value="Unassembled WGS sequence"/>
</dbReference>
<sequence length="1075" mass="123867">MSEDIRTLLLTALNPNTAIRSKSEETLLSIRKQPLSVLCVPTLFADTDPRVRKLSVIYYKNCLKEEWSSDAYQPYKLNIIHTLMQIVMQADNSTIIEIRNILSFIIEQESLKDLEGLIKQASELLASKDEQEYGAGLVVFSCLVKHTKIIYNSDSLSFIFDATTSVRMIDLMCNLLNEKSYFYAKMIVKILSVIVETYVEKFLDDINYFKQIFHILCEVLKLNENDVVASMNIPNNVNNIINYKYSSDVVTTPLDYIYSLKKWVVKFATNSYAQYIRKSLIQQEVTEFLGDEARTLSSYNIILENVKREIHKHMNGPILCIENKYINGFMKMCVIFFDTFINSKEHASIILNDVNLFIFYLILPLQVFNDQDEDLFEEDPNKFIRERYSYYASDLRSWSALLFSAIFKKLKKQKEVINNIYSQLQIILNTYKENSSLMNARKKYAVLYLVASVSNRLKDSVPEFIKNHVIPDLNSQYIFLKSQACHVLQFFQGEHIDEECSKKALEGVLSNMRNENVVVRSDAAIAIPFFLDLPQLKEYLTCTMPFIFQTLLEMQKTNELEAINEVIESIIAYYPDSVKGHSLQLVQHLISLMAPNINNQEDERIGLHQGYLRTIHGLVMSIEQSALEASLDNTSGSQENSQNSSFNTRSPSVEVEKVGFGMAISDISAENSTNDDESKQKVNKFNPALVNSCREMIYSIYCHCYDILTVIFRDHIEDLLSEALQLLGEFIYALKRVDQSMWAIFMPMMSVPKDSKAFYADEIYFCLDNFISFGQTEDVMKAHGIILTFAEMLCKPDDCVHDADSHIIGIRVILSLIYNLSEHVKHLVSVFIEYALYYYDAFNKDAEIVVYYLHVILNCFLINFQDTFNYLKQINKLDTVFDDLYEYRDKFARVVDKNLLILFTSFLIRTSRQGHLLGLADFTKITEVLQANQLQQITMPVTPLQAEKYLRYYQTIANNNVNFDIGKILKENSLSNLTNIPLEPRKISTLIYFAAESLPKAIERRTKILNGDDVDDYDEDDVLLDEDIQEENPLDIFSSKYSLNDALSNLNAFGESVVVNIRQVEQTVIQAFLNG</sequence>
<accession>J8ZNX2</accession>
<dbReference type="SUPFAM" id="SSF48371">
    <property type="entry name" value="ARM repeat"/>
    <property type="match status" value="1"/>
</dbReference>
<organism evidence="2 3">
    <name type="scientific">Edhazardia aedis (strain USNM 41457)</name>
    <name type="common">Microsporidian parasite</name>
    <dbReference type="NCBI Taxonomy" id="1003232"/>
    <lineage>
        <taxon>Eukaryota</taxon>
        <taxon>Fungi</taxon>
        <taxon>Fungi incertae sedis</taxon>
        <taxon>Microsporidia</taxon>
        <taxon>Edhazardia</taxon>
    </lineage>
</organism>
<dbReference type="InterPro" id="IPR011989">
    <property type="entry name" value="ARM-like"/>
</dbReference>
<dbReference type="InterPro" id="IPR016024">
    <property type="entry name" value="ARM-type_fold"/>
</dbReference>
<evidence type="ECO:0000256" key="1">
    <source>
        <dbReference type="SAM" id="MobiDB-lite"/>
    </source>
</evidence>
<dbReference type="GO" id="GO:0005829">
    <property type="term" value="C:cytosol"/>
    <property type="evidence" value="ECO:0007669"/>
    <property type="project" value="TreeGrafter"/>
</dbReference>
<dbReference type="InParanoid" id="J8ZNX2"/>
<dbReference type="VEuPathDB" id="MicrosporidiaDB:EDEG_03978"/>
<name>J8ZNX2_EDHAE</name>
<dbReference type="GO" id="GO:0006606">
    <property type="term" value="P:protein import into nucleus"/>
    <property type="evidence" value="ECO:0007669"/>
    <property type="project" value="TreeGrafter"/>
</dbReference>
<feature type="region of interest" description="Disordered" evidence="1">
    <location>
        <begin position="630"/>
        <end position="651"/>
    </location>
</feature>
<evidence type="ECO:0000313" key="3">
    <source>
        <dbReference type="Proteomes" id="UP000003163"/>
    </source>
</evidence>
<dbReference type="EMBL" id="AFBI03000169">
    <property type="protein sequence ID" value="EJW01393.1"/>
    <property type="molecule type" value="Genomic_DNA"/>
</dbReference>
<dbReference type="OrthoDB" id="760868at2759"/>
<evidence type="ECO:0000313" key="2">
    <source>
        <dbReference type="EMBL" id="EJW01393.1"/>
    </source>
</evidence>
<dbReference type="OMA" id="KFYKYEW"/>
<dbReference type="Gene3D" id="1.25.10.10">
    <property type="entry name" value="Leucine-rich Repeat Variant"/>
    <property type="match status" value="1"/>
</dbReference>
<dbReference type="HOGENOM" id="CLU_286977_0_0_1"/>
<reference evidence="3" key="2">
    <citation type="submission" date="2015-07" db="EMBL/GenBank/DDBJ databases">
        <title>Contrasting host-pathogen interactions and genome evolution in two generalist and specialist microsporidian pathogens of mosquitoes.</title>
        <authorList>
            <consortium name="The Broad Institute Genomics Platform"/>
            <consortium name="The Broad Institute Genome Sequencing Center for Infectious Disease"/>
            <person name="Cuomo C.A."/>
            <person name="Sanscrainte N.D."/>
            <person name="Goldberg J.M."/>
            <person name="Heiman D."/>
            <person name="Young S."/>
            <person name="Zeng Q."/>
            <person name="Becnel J.J."/>
            <person name="Birren B.W."/>
        </authorList>
    </citation>
    <scope>NUCLEOTIDE SEQUENCE [LARGE SCALE GENOMIC DNA]</scope>
    <source>
        <strain evidence="3">USNM 41457</strain>
    </source>
</reference>
<comment type="caution">
    <text evidence="2">The sequence shown here is derived from an EMBL/GenBank/DDBJ whole genome shotgun (WGS) entry which is preliminary data.</text>
</comment>
<evidence type="ECO:0008006" key="4">
    <source>
        <dbReference type="Google" id="ProtNLM"/>
    </source>
</evidence>
<dbReference type="GO" id="GO:0005635">
    <property type="term" value="C:nuclear envelope"/>
    <property type="evidence" value="ECO:0007669"/>
    <property type="project" value="TreeGrafter"/>
</dbReference>
<dbReference type="AlphaFoldDB" id="J8ZNX2"/>
<reference evidence="2 3" key="1">
    <citation type="submission" date="2011-08" db="EMBL/GenBank/DDBJ databases">
        <authorList>
            <person name="Liu Z.J."/>
            <person name="Shi F.L."/>
            <person name="Lu J.Q."/>
            <person name="Li M."/>
            <person name="Wang Z.L."/>
        </authorList>
    </citation>
    <scope>NUCLEOTIDE SEQUENCE [LARGE SCALE GENOMIC DNA]</scope>
    <source>
        <strain evidence="2 3">USNM 41457</strain>
    </source>
</reference>
<keyword evidence="3" id="KW-1185">Reference proteome</keyword>
<dbReference type="STRING" id="1003232.J8ZNX2"/>
<proteinExistence type="predicted"/>
<feature type="compositionally biased region" description="Polar residues" evidence="1">
    <location>
        <begin position="631"/>
        <end position="651"/>
    </location>
</feature>
<dbReference type="PANTHER" id="PTHR10997">
    <property type="entry name" value="IMPORTIN-7, 8, 11"/>
    <property type="match status" value="1"/>
</dbReference>
<dbReference type="FunCoup" id="J8ZNX2">
    <property type="interactions" value="243"/>
</dbReference>